<evidence type="ECO:0000313" key="6">
    <source>
        <dbReference type="Proteomes" id="UP000250235"/>
    </source>
</evidence>
<reference evidence="5 6" key="1">
    <citation type="journal article" date="2015" name="Proc. Natl. Acad. Sci. U.S.A.">
        <title>The resurrection genome of Boea hygrometrica: A blueprint for survival of dehydration.</title>
        <authorList>
            <person name="Xiao L."/>
            <person name="Yang G."/>
            <person name="Zhang L."/>
            <person name="Yang X."/>
            <person name="Zhao S."/>
            <person name="Ji Z."/>
            <person name="Zhou Q."/>
            <person name="Hu M."/>
            <person name="Wang Y."/>
            <person name="Chen M."/>
            <person name="Xu Y."/>
            <person name="Jin H."/>
            <person name="Xiao X."/>
            <person name="Hu G."/>
            <person name="Bao F."/>
            <person name="Hu Y."/>
            <person name="Wan P."/>
            <person name="Li L."/>
            <person name="Deng X."/>
            <person name="Kuang T."/>
            <person name="Xiang C."/>
            <person name="Zhu J.K."/>
            <person name="Oliver M.J."/>
            <person name="He Y."/>
        </authorList>
    </citation>
    <scope>NUCLEOTIDE SEQUENCE [LARGE SCALE GENOMIC DNA]</scope>
    <source>
        <strain evidence="6">cv. XS01</strain>
    </source>
</reference>
<dbReference type="AlphaFoldDB" id="A0A2Z7BJL7"/>
<keyword evidence="1" id="KW-0479">Metal-binding</keyword>
<dbReference type="SUPFAM" id="SSF57850">
    <property type="entry name" value="RING/U-box"/>
    <property type="match status" value="1"/>
</dbReference>
<feature type="coiled-coil region" evidence="2">
    <location>
        <begin position="627"/>
        <end position="725"/>
    </location>
</feature>
<feature type="coiled-coil region" evidence="2">
    <location>
        <begin position="522"/>
        <end position="552"/>
    </location>
</feature>
<evidence type="ECO:0000256" key="2">
    <source>
        <dbReference type="SAM" id="Coils"/>
    </source>
</evidence>
<accession>A0A2Z7BJL7</accession>
<dbReference type="OrthoDB" id="774873at2759"/>
<dbReference type="InterPro" id="IPR013083">
    <property type="entry name" value="Znf_RING/FYVE/PHD"/>
</dbReference>
<keyword evidence="2" id="KW-0175">Coiled coil</keyword>
<evidence type="ECO:0000256" key="1">
    <source>
        <dbReference type="PROSITE-ProRule" id="PRU00175"/>
    </source>
</evidence>
<evidence type="ECO:0000313" key="5">
    <source>
        <dbReference type="EMBL" id="KZV34624.1"/>
    </source>
</evidence>
<dbReference type="PANTHER" id="PTHR46405:SF2">
    <property type="entry name" value="OS05G0141500 PROTEIN"/>
    <property type="match status" value="1"/>
</dbReference>
<dbReference type="Pfam" id="PF20235">
    <property type="entry name" value="PIR2-like_helical"/>
    <property type="match status" value="1"/>
</dbReference>
<dbReference type="PANTHER" id="PTHR46405">
    <property type="entry name" value="OS05G0141500 PROTEIN"/>
    <property type="match status" value="1"/>
</dbReference>
<dbReference type="GO" id="GO:0008270">
    <property type="term" value="F:zinc ion binding"/>
    <property type="evidence" value="ECO:0007669"/>
    <property type="project" value="UniProtKB-KW"/>
</dbReference>
<feature type="region of interest" description="Disordered" evidence="3">
    <location>
        <begin position="16"/>
        <end position="45"/>
    </location>
</feature>
<dbReference type="EMBL" id="KV005025">
    <property type="protein sequence ID" value="KZV34624.1"/>
    <property type="molecule type" value="Genomic_DNA"/>
</dbReference>
<dbReference type="PROSITE" id="PS50089">
    <property type="entry name" value="ZF_RING_2"/>
    <property type="match status" value="1"/>
</dbReference>
<proteinExistence type="predicted"/>
<dbReference type="InterPro" id="IPR046934">
    <property type="entry name" value="PIR2-like"/>
</dbReference>
<dbReference type="Gene3D" id="3.30.40.10">
    <property type="entry name" value="Zinc/RING finger domain, C3HC4 (zinc finger)"/>
    <property type="match status" value="1"/>
</dbReference>
<evidence type="ECO:0000256" key="3">
    <source>
        <dbReference type="SAM" id="MobiDB-lite"/>
    </source>
</evidence>
<keyword evidence="1" id="KW-0862">Zinc</keyword>
<dbReference type="InterPro" id="IPR001841">
    <property type="entry name" value="Znf_RING"/>
</dbReference>
<feature type="domain" description="RING-type" evidence="4">
    <location>
        <begin position="787"/>
        <end position="827"/>
    </location>
</feature>
<keyword evidence="1" id="KW-0863">Zinc-finger</keyword>
<dbReference type="Pfam" id="PF13920">
    <property type="entry name" value="zf-C3HC4_3"/>
    <property type="match status" value="1"/>
</dbReference>
<gene>
    <name evidence="5" type="ORF">F511_27325</name>
</gene>
<evidence type="ECO:0000259" key="4">
    <source>
        <dbReference type="PROSITE" id="PS50089"/>
    </source>
</evidence>
<protein>
    <recommendedName>
        <fullName evidence="4">RING-type domain-containing protein</fullName>
    </recommendedName>
</protein>
<dbReference type="CDD" id="cd23128">
    <property type="entry name" value="RING-HC_MIP1-like"/>
    <property type="match status" value="1"/>
</dbReference>
<keyword evidence="6" id="KW-1185">Reference proteome</keyword>
<name>A0A2Z7BJL7_9LAMI</name>
<sequence length="841" mass="94264">MASMVAKVCSSSSSQMSAHVVQEKGSRNKRKFRVDPPLINPNEIMPLQPHKSAGFEFSAEKLERIPNHRHMNKCNLCGVNRDSSNSLKLDLGLSCASVLPELGVDRSRDLVEASLNDYQDADWSELTESQLEELVLSNLDAVFKSAIKRIVASGYSEDVATNAILRSGLCYGCKDTVSNVVDNTLALLRGGQRIDRSREHYFADFEQMKKYALAELVCLLREKASIGPETTRITNEPSETTRITNEPISKRETSYVYNRLVPDKESQNFTFFLNDNPSEKENQNSISDLNEKPFNATGISHTTVSEEKIIGCRKASAMTKREYILRHKSIHFEKHHYRLHGSKSTLRAGKLAGFGSGFGGEELDKRLKAVADSTGVNAKNPTFKIGCVPQFYKNHNISSSNGLASVPALGLEINNLPSLPKCSDSTSLTTVPETMALSFPVADTDLSLSLPVKSIGNPTPIRYSTPYYSYGGNVKSLAKWIPLDRKDEMVIKLAPKVQKLQNQLQEWTEWANQKVMQAARRLSKDKAELKTLRHDMEEVECLKKEKQILQENTMKKLSEMEIALFKVSGQVEQANAAGCRLVVENAALRREMEAEKLRAAESAASCQEMLKREKKTLSEFQSGKKQKSILQEELAAEKKKMMLIQQELQQAKDVKDQIEAKWLQERKEKDNLLAQASAFRKAREYAEAAAKSKEDVMKLEAETNLQKCVDDIDRLKIEISRLRIKSDSFKIAALRRGIGSTNASKLTDSENTLALEASAVSHVPKVTAASYFQDFSGNGSVKRERECVMCLSEEMSVVFLPCAHQVVCRTCNELHEKQGMKDCPSCRSQIQRRVCVRYAHH</sequence>
<dbReference type="Proteomes" id="UP000250235">
    <property type="component" value="Unassembled WGS sequence"/>
</dbReference>
<dbReference type="InterPro" id="IPR046527">
    <property type="entry name" value="PIR2-like_helical"/>
</dbReference>
<organism evidence="5 6">
    <name type="scientific">Dorcoceras hygrometricum</name>
    <dbReference type="NCBI Taxonomy" id="472368"/>
    <lineage>
        <taxon>Eukaryota</taxon>
        <taxon>Viridiplantae</taxon>
        <taxon>Streptophyta</taxon>
        <taxon>Embryophyta</taxon>
        <taxon>Tracheophyta</taxon>
        <taxon>Spermatophyta</taxon>
        <taxon>Magnoliopsida</taxon>
        <taxon>eudicotyledons</taxon>
        <taxon>Gunneridae</taxon>
        <taxon>Pentapetalae</taxon>
        <taxon>asterids</taxon>
        <taxon>lamiids</taxon>
        <taxon>Lamiales</taxon>
        <taxon>Gesneriaceae</taxon>
        <taxon>Didymocarpoideae</taxon>
        <taxon>Trichosporeae</taxon>
        <taxon>Loxocarpinae</taxon>
        <taxon>Dorcoceras</taxon>
    </lineage>
</organism>